<dbReference type="PANTHER" id="PTHR43794">
    <property type="entry name" value="AMINOHYDROLASE SSNA-RELATED"/>
    <property type="match status" value="1"/>
</dbReference>
<proteinExistence type="predicted"/>
<keyword evidence="1" id="KW-0378">Hydrolase</keyword>
<evidence type="ECO:0000313" key="3">
    <source>
        <dbReference type="EMBL" id="RZD19161.1"/>
    </source>
</evidence>
<dbReference type="Pfam" id="PF01979">
    <property type="entry name" value="Amidohydro_1"/>
    <property type="match status" value="1"/>
</dbReference>
<dbReference type="SUPFAM" id="SSF51556">
    <property type="entry name" value="Metallo-dependent hydrolases"/>
    <property type="match status" value="1"/>
</dbReference>
<name>A0A519BPG1_9DELT</name>
<gene>
    <name evidence="3" type="ORF">EVG15_01620</name>
</gene>
<evidence type="ECO:0000259" key="2">
    <source>
        <dbReference type="Pfam" id="PF01979"/>
    </source>
</evidence>
<sequence length="516" mass="57667">MHLYNSDKKIFKINSKFILTNSNLPAPFLLKDAELSVNLNTGKIISADGNNNYSGAISANNNTYNYSTLIIPGLINAHIHTELTMAADKNTPHIFSEWVISLIKRRTNLSDKEITDIRQKAYNTSIRAGITAIGDIVPISQFNKYISDYKKFNEINCSASDFGRTHNKDKVLEYTKPNADYSAACCGRTGNNNDIFLTGIPRVKAYIEIIGLDPSLSDDKIKELKDTLKNDVNRNDSAVNNYKKFISIGISPHSIYSVSPALFKILSEKNKQWGLDLTVHASEHKSEIQFLSEGKGDISENLLAALNLKEFNNPSEKYGIKYSTPIQYLKSVGILSPKTSLIHSNEVNGDDIKTIKDSKSSIIHCPRSNSFFKSSKLPLRKILDNNIIAGLGTDSLYSNNSISILDELKYARKIHNNLQIDLENIQCNDKDLIGCGVSSKELFEMATKNNAKILNIPFVTGTLEKNSYADFVIFKIPENLELNEINVFDEIINLEEKDILKVFVGGKEIYCNGNNN</sequence>
<dbReference type="EMBL" id="SGBB01000002">
    <property type="protein sequence ID" value="RZD19161.1"/>
    <property type="molecule type" value="Genomic_DNA"/>
</dbReference>
<evidence type="ECO:0000256" key="1">
    <source>
        <dbReference type="ARBA" id="ARBA00022801"/>
    </source>
</evidence>
<dbReference type="GO" id="GO:0016787">
    <property type="term" value="F:hydrolase activity"/>
    <property type="evidence" value="ECO:0007669"/>
    <property type="project" value="UniProtKB-KW"/>
</dbReference>
<organism evidence="3 4">
    <name type="scientific">Candidatus Acididesulfobacter diazotrophicus</name>
    <dbReference type="NCBI Taxonomy" id="2597226"/>
    <lineage>
        <taxon>Bacteria</taxon>
        <taxon>Deltaproteobacteria</taxon>
        <taxon>Candidatus Acidulodesulfobacterales</taxon>
        <taxon>Candidatus Acididesulfobacter</taxon>
    </lineage>
</organism>
<dbReference type="PANTHER" id="PTHR43794:SF11">
    <property type="entry name" value="AMIDOHYDROLASE-RELATED DOMAIN-CONTAINING PROTEIN"/>
    <property type="match status" value="1"/>
</dbReference>
<dbReference type="Gene3D" id="3.20.20.140">
    <property type="entry name" value="Metal-dependent hydrolases"/>
    <property type="match status" value="1"/>
</dbReference>
<protein>
    <recommendedName>
        <fullName evidence="2">Amidohydrolase-related domain-containing protein</fullName>
    </recommendedName>
</protein>
<reference evidence="3 4" key="1">
    <citation type="journal article" date="2019" name="ISME J.">
        <title>Insights into ecological role of a new deltaproteobacterial order Candidatus Acidulodesulfobacterales by metagenomics and metatranscriptomics.</title>
        <authorList>
            <person name="Tan S."/>
            <person name="Liu J."/>
            <person name="Fang Y."/>
            <person name="Hedlund B.P."/>
            <person name="Lian Z.H."/>
            <person name="Huang L.Y."/>
            <person name="Li J.T."/>
            <person name="Huang L.N."/>
            <person name="Li W.J."/>
            <person name="Jiang H.C."/>
            <person name="Dong H.L."/>
            <person name="Shu W.S."/>
        </authorList>
    </citation>
    <scope>NUCLEOTIDE SEQUENCE [LARGE SCALE GENOMIC DNA]</scope>
    <source>
        <strain evidence="3">AP1</strain>
    </source>
</reference>
<dbReference type="InterPro" id="IPR006680">
    <property type="entry name" value="Amidohydro-rel"/>
</dbReference>
<dbReference type="AlphaFoldDB" id="A0A519BPG1"/>
<dbReference type="InterPro" id="IPR032466">
    <property type="entry name" value="Metal_Hydrolase"/>
</dbReference>
<evidence type="ECO:0000313" key="4">
    <source>
        <dbReference type="Proteomes" id="UP000319296"/>
    </source>
</evidence>
<comment type="caution">
    <text evidence="3">The sequence shown here is derived from an EMBL/GenBank/DDBJ whole genome shotgun (WGS) entry which is preliminary data.</text>
</comment>
<dbReference type="Proteomes" id="UP000319296">
    <property type="component" value="Unassembled WGS sequence"/>
</dbReference>
<accession>A0A519BPG1</accession>
<feature type="domain" description="Amidohydrolase-related" evidence="2">
    <location>
        <begin position="239"/>
        <end position="508"/>
    </location>
</feature>
<dbReference type="InterPro" id="IPR050287">
    <property type="entry name" value="MTA/SAH_deaminase"/>
</dbReference>